<dbReference type="OrthoDB" id="9799090at2"/>
<dbReference type="KEGG" id="rbg:BG454_00400"/>
<dbReference type="GO" id="GO:0030322">
    <property type="term" value="P:stabilization of membrane potential"/>
    <property type="evidence" value="ECO:0007669"/>
    <property type="project" value="TreeGrafter"/>
</dbReference>
<sequence>MVSFALTIIRFFRALRRAWRDALFRSSFYLLLLILFSGTMFYATVEGLRWVDAVYLSVVTLTTLGYGDLHPVTDVGKLFTIFYLFTGMGVVIAVVTRLARAMFNEPASKQDDP</sequence>
<evidence type="ECO:0000256" key="4">
    <source>
        <dbReference type="ARBA" id="ARBA00022989"/>
    </source>
</evidence>
<evidence type="ECO:0000313" key="10">
    <source>
        <dbReference type="EMBL" id="ATX64483.1"/>
    </source>
</evidence>
<evidence type="ECO:0000259" key="9">
    <source>
        <dbReference type="Pfam" id="PF07885"/>
    </source>
</evidence>
<dbReference type="GO" id="GO:0022841">
    <property type="term" value="F:potassium ion leak channel activity"/>
    <property type="evidence" value="ECO:0007669"/>
    <property type="project" value="TreeGrafter"/>
</dbReference>
<accession>A0A2K8K9C0</accession>
<dbReference type="AlphaFoldDB" id="A0A2K8K9C0"/>
<feature type="transmembrane region" description="Helical" evidence="8">
    <location>
        <begin position="78"/>
        <end position="99"/>
    </location>
</feature>
<comment type="subcellular location">
    <subcellularLocation>
        <location evidence="1">Membrane</location>
        <topology evidence="1">Multi-pass membrane protein</topology>
    </subcellularLocation>
</comment>
<dbReference type="InterPro" id="IPR013099">
    <property type="entry name" value="K_chnl_dom"/>
</dbReference>
<evidence type="ECO:0000256" key="3">
    <source>
        <dbReference type="ARBA" id="ARBA00022692"/>
    </source>
</evidence>
<dbReference type="PANTHER" id="PTHR11003">
    <property type="entry name" value="POTASSIUM CHANNEL, SUBFAMILY K"/>
    <property type="match status" value="1"/>
</dbReference>
<organism evidence="10 11">
    <name type="scientific">Roseinatronobacter bogoriensis subsp. barguzinensis</name>
    <dbReference type="NCBI Taxonomy" id="441209"/>
    <lineage>
        <taxon>Bacteria</taxon>
        <taxon>Pseudomonadati</taxon>
        <taxon>Pseudomonadota</taxon>
        <taxon>Alphaproteobacteria</taxon>
        <taxon>Rhodobacterales</taxon>
        <taxon>Paracoccaceae</taxon>
        <taxon>Roseinatronobacter</taxon>
    </lineage>
</organism>
<dbReference type="STRING" id="441209.GCA_001870665_00260"/>
<dbReference type="PANTHER" id="PTHR11003:SF291">
    <property type="entry name" value="IP11374P"/>
    <property type="match status" value="1"/>
</dbReference>
<feature type="domain" description="Potassium channel" evidence="9">
    <location>
        <begin position="30"/>
        <end position="103"/>
    </location>
</feature>
<keyword evidence="2" id="KW-0813">Transport</keyword>
<dbReference type="SUPFAM" id="SSF81324">
    <property type="entry name" value="Voltage-gated potassium channels"/>
    <property type="match status" value="1"/>
</dbReference>
<keyword evidence="7 10" id="KW-0407">Ion channel</keyword>
<dbReference type="EMBL" id="CP024899">
    <property type="protein sequence ID" value="ATX64483.1"/>
    <property type="molecule type" value="Genomic_DNA"/>
</dbReference>
<name>A0A2K8K9C0_9RHOB</name>
<proteinExistence type="predicted"/>
<keyword evidence="3 8" id="KW-0812">Transmembrane</keyword>
<evidence type="ECO:0000256" key="6">
    <source>
        <dbReference type="ARBA" id="ARBA00023136"/>
    </source>
</evidence>
<evidence type="ECO:0000313" key="11">
    <source>
        <dbReference type="Proteomes" id="UP000228948"/>
    </source>
</evidence>
<reference evidence="10 11" key="1">
    <citation type="submission" date="2017-11" db="EMBL/GenBank/DDBJ databases">
        <title>Revised Sequence and Annotation of the Rhodobaca barguzinensis strain alga05 Genome.</title>
        <authorList>
            <person name="Kopejtka K."/>
            <person name="Tomasch J.M."/>
            <person name="Bunk B."/>
            <person name="Koblizek M."/>
        </authorList>
    </citation>
    <scope>NUCLEOTIDE SEQUENCE [LARGE SCALE GENOMIC DNA]</scope>
    <source>
        <strain evidence="11">alga05</strain>
    </source>
</reference>
<feature type="transmembrane region" description="Helical" evidence="8">
    <location>
        <begin position="22"/>
        <end position="43"/>
    </location>
</feature>
<dbReference type="Pfam" id="PF07885">
    <property type="entry name" value="Ion_trans_2"/>
    <property type="match status" value="1"/>
</dbReference>
<gene>
    <name evidence="10" type="ORF">BG454_00400</name>
</gene>
<keyword evidence="4 8" id="KW-1133">Transmembrane helix</keyword>
<evidence type="ECO:0000256" key="1">
    <source>
        <dbReference type="ARBA" id="ARBA00004141"/>
    </source>
</evidence>
<evidence type="ECO:0000256" key="8">
    <source>
        <dbReference type="SAM" id="Phobius"/>
    </source>
</evidence>
<keyword evidence="6 8" id="KW-0472">Membrane</keyword>
<evidence type="ECO:0000256" key="2">
    <source>
        <dbReference type="ARBA" id="ARBA00022448"/>
    </source>
</evidence>
<evidence type="ECO:0000256" key="7">
    <source>
        <dbReference type="ARBA" id="ARBA00023303"/>
    </source>
</evidence>
<dbReference type="RefSeq" id="WP_071479464.1">
    <property type="nucleotide sequence ID" value="NZ_CP024899.1"/>
</dbReference>
<keyword evidence="5" id="KW-0406">Ion transport</keyword>
<dbReference type="GO" id="GO:0015271">
    <property type="term" value="F:outward rectifier potassium channel activity"/>
    <property type="evidence" value="ECO:0007669"/>
    <property type="project" value="TreeGrafter"/>
</dbReference>
<protein>
    <submittedName>
        <fullName evidence="10">Two pore domain potassium channel family protein</fullName>
    </submittedName>
</protein>
<evidence type="ECO:0000256" key="5">
    <source>
        <dbReference type="ARBA" id="ARBA00023065"/>
    </source>
</evidence>
<dbReference type="GO" id="GO:0005886">
    <property type="term" value="C:plasma membrane"/>
    <property type="evidence" value="ECO:0007669"/>
    <property type="project" value="TreeGrafter"/>
</dbReference>
<dbReference type="InterPro" id="IPR003280">
    <property type="entry name" value="2pore_dom_K_chnl"/>
</dbReference>
<dbReference type="Proteomes" id="UP000228948">
    <property type="component" value="Chromosome"/>
</dbReference>
<dbReference type="Gene3D" id="1.10.287.70">
    <property type="match status" value="1"/>
</dbReference>
<keyword evidence="11" id="KW-1185">Reference proteome</keyword>